<dbReference type="Proteomes" id="UP000653454">
    <property type="component" value="Unassembled WGS sequence"/>
</dbReference>
<evidence type="ECO:0000313" key="1">
    <source>
        <dbReference type="EMBL" id="CAG9127944.1"/>
    </source>
</evidence>
<sequence>MRDIFAIDVNAQSFPLYKLKNIFQCTGEQFRRNNISLSHAPLQLDRFCAIDPTGSYVSWPAVTRFLFRYQEISAASYQVASVERNQELRELEEFYDALYAEYGDF</sequence>
<evidence type="ECO:0000313" key="2">
    <source>
        <dbReference type="Proteomes" id="UP000653454"/>
    </source>
</evidence>
<protein>
    <submittedName>
        <fullName evidence="1">(diamondback moth) hypothetical protein</fullName>
    </submittedName>
</protein>
<accession>A0A8S4FKX7</accession>
<dbReference type="AlphaFoldDB" id="A0A8S4FKX7"/>
<reference evidence="1" key="1">
    <citation type="submission" date="2020-11" db="EMBL/GenBank/DDBJ databases">
        <authorList>
            <person name="Whiteford S."/>
        </authorList>
    </citation>
    <scope>NUCLEOTIDE SEQUENCE</scope>
</reference>
<name>A0A8S4FKX7_PLUXY</name>
<organism evidence="1 2">
    <name type="scientific">Plutella xylostella</name>
    <name type="common">Diamondback moth</name>
    <name type="synonym">Plutella maculipennis</name>
    <dbReference type="NCBI Taxonomy" id="51655"/>
    <lineage>
        <taxon>Eukaryota</taxon>
        <taxon>Metazoa</taxon>
        <taxon>Ecdysozoa</taxon>
        <taxon>Arthropoda</taxon>
        <taxon>Hexapoda</taxon>
        <taxon>Insecta</taxon>
        <taxon>Pterygota</taxon>
        <taxon>Neoptera</taxon>
        <taxon>Endopterygota</taxon>
        <taxon>Lepidoptera</taxon>
        <taxon>Glossata</taxon>
        <taxon>Ditrysia</taxon>
        <taxon>Yponomeutoidea</taxon>
        <taxon>Plutellidae</taxon>
        <taxon>Plutella</taxon>
    </lineage>
</organism>
<proteinExistence type="predicted"/>
<dbReference type="EMBL" id="CAJHNJ030000035">
    <property type="protein sequence ID" value="CAG9127944.1"/>
    <property type="molecule type" value="Genomic_DNA"/>
</dbReference>
<gene>
    <name evidence="1" type="ORF">PLXY2_LOCUS9077</name>
</gene>
<comment type="caution">
    <text evidence="1">The sequence shown here is derived from an EMBL/GenBank/DDBJ whole genome shotgun (WGS) entry which is preliminary data.</text>
</comment>
<keyword evidence="2" id="KW-1185">Reference proteome</keyword>